<comment type="caution">
    <text evidence="5">The sequence shown here is derived from an EMBL/GenBank/DDBJ whole genome shotgun (WGS) entry which is preliminary data.</text>
</comment>
<dbReference type="PANTHER" id="PTHR44688:SF16">
    <property type="entry name" value="DNA-BINDING TRANSCRIPTIONAL ACTIVATOR DEVR_DOSR"/>
    <property type="match status" value="1"/>
</dbReference>
<dbReference type="Pfam" id="PF00196">
    <property type="entry name" value="GerE"/>
    <property type="match status" value="1"/>
</dbReference>
<dbReference type="SMART" id="SM00421">
    <property type="entry name" value="HTH_LUXR"/>
    <property type="match status" value="1"/>
</dbReference>
<reference evidence="5 6" key="1">
    <citation type="journal article" date="2019" name="Int. J. Syst. Evol. Microbiol.">
        <title>The Global Catalogue of Microorganisms (GCM) 10K type strain sequencing project: providing services to taxonomists for standard genome sequencing and annotation.</title>
        <authorList>
            <consortium name="The Broad Institute Genomics Platform"/>
            <consortium name="The Broad Institute Genome Sequencing Center for Infectious Disease"/>
            <person name="Wu L."/>
            <person name="Ma J."/>
        </authorList>
    </citation>
    <scope>NUCLEOTIDE SEQUENCE [LARGE SCALE GENOMIC DNA]</scope>
    <source>
        <strain evidence="5 6">JCM 13929</strain>
    </source>
</reference>
<keyword evidence="2" id="KW-0238">DNA-binding</keyword>
<proteinExistence type="predicted"/>
<feature type="domain" description="HTH luxR-type" evidence="4">
    <location>
        <begin position="179"/>
        <end position="244"/>
    </location>
</feature>
<keyword evidence="6" id="KW-1185">Reference proteome</keyword>
<evidence type="ECO:0000313" key="6">
    <source>
        <dbReference type="Proteomes" id="UP001500064"/>
    </source>
</evidence>
<evidence type="ECO:0000256" key="3">
    <source>
        <dbReference type="ARBA" id="ARBA00023163"/>
    </source>
</evidence>
<evidence type="ECO:0000313" key="5">
    <source>
        <dbReference type="EMBL" id="GAA1673083.1"/>
    </source>
</evidence>
<sequence>MLGLAADLLKSPHPEHSWSFVVTELLGALHGRMSVLVDLDWRAGRGRMLAGAPEWLRQAPMNTLINTHMHEHPLMQQYAASKALRLVRTLDEIADARWYRSEAFAAGREVIGITRQLALPLRCPQGKIRTLIVGRAGRDFAEHDRHYARRLQPILDALDAHLVEHRRYRQVLPMAAQRGDPAVFELTPRELVVLALLAEGLTAQAIAHRLAISPHTVVKHQQNLYRKMRTRDRLSTVLIAQREGLLPLPSCARTTV</sequence>
<dbReference type="PROSITE" id="PS00622">
    <property type="entry name" value="HTH_LUXR_1"/>
    <property type="match status" value="1"/>
</dbReference>
<gene>
    <name evidence="5" type="ORF">GCM10009733_082780</name>
</gene>
<dbReference type="CDD" id="cd06170">
    <property type="entry name" value="LuxR_C_like"/>
    <property type="match status" value="1"/>
</dbReference>
<keyword evidence="1" id="KW-0805">Transcription regulation</keyword>
<name>A0ABN2GL20_9ACTN</name>
<dbReference type="InterPro" id="IPR000792">
    <property type="entry name" value="Tscrpt_reg_LuxR_C"/>
</dbReference>
<dbReference type="Gene3D" id="1.10.10.10">
    <property type="entry name" value="Winged helix-like DNA-binding domain superfamily/Winged helix DNA-binding domain"/>
    <property type="match status" value="1"/>
</dbReference>
<dbReference type="InterPro" id="IPR016032">
    <property type="entry name" value="Sig_transdc_resp-reg_C-effctor"/>
</dbReference>
<dbReference type="InterPro" id="IPR036388">
    <property type="entry name" value="WH-like_DNA-bd_sf"/>
</dbReference>
<dbReference type="SUPFAM" id="SSF46894">
    <property type="entry name" value="C-terminal effector domain of the bipartite response regulators"/>
    <property type="match status" value="1"/>
</dbReference>
<dbReference type="PROSITE" id="PS50043">
    <property type="entry name" value="HTH_LUXR_2"/>
    <property type="match status" value="1"/>
</dbReference>
<keyword evidence="3" id="KW-0804">Transcription</keyword>
<evidence type="ECO:0000256" key="2">
    <source>
        <dbReference type="ARBA" id="ARBA00023125"/>
    </source>
</evidence>
<dbReference type="Proteomes" id="UP001500064">
    <property type="component" value="Unassembled WGS sequence"/>
</dbReference>
<evidence type="ECO:0000259" key="4">
    <source>
        <dbReference type="PROSITE" id="PS50043"/>
    </source>
</evidence>
<dbReference type="PRINTS" id="PR00038">
    <property type="entry name" value="HTHLUXR"/>
</dbReference>
<dbReference type="PANTHER" id="PTHR44688">
    <property type="entry name" value="DNA-BINDING TRANSCRIPTIONAL ACTIVATOR DEVR_DOSR"/>
    <property type="match status" value="1"/>
</dbReference>
<evidence type="ECO:0000256" key="1">
    <source>
        <dbReference type="ARBA" id="ARBA00023015"/>
    </source>
</evidence>
<dbReference type="EMBL" id="BAAAMU010000094">
    <property type="protein sequence ID" value="GAA1673083.1"/>
    <property type="molecule type" value="Genomic_DNA"/>
</dbReference>
<protein>
    <recommendedName>
        <fullName evidence="4">HTH luxR-type domain-containing protein</fullName>
    </recommendedName>
</protein>
<accession>A0ABN2GL20</accession>
<organism evidence="5 6">
    <name type="scientific">Nonomuraea maheshkhaliensis</name>
    <dbReference type="NCBI Taxonomy" id="419590"/>
    <lineage>
        <taxon>Bacteria</taxon>
        <taxon>Bacillati</taxon>
        <taxon>Actinomycetota</taxon>
        <taxon>Actinomycetes</taxon>
        <taxon>Streptosporangiales</taxon>
        <taxon>Streptosporangiaceae</taxon>
        <taxon>Nonomuraea</taxon>
    </lineage>
</organism>